<name>A0A6M0RE09_9CLOT</name>
<feature type="transmembrane region" description="Helical" evidence="1">
    <location>
        <begin position="179"/>
        <end position="203"/>
    </location>
</feature>
<dbReference type="Pfam" id="PF09991">
    <property type="entry name" value="DUF2232"/>
    <property type="match status" value="1"/>
</dbReference>
<evidence type="ECO:0000313" key="3">
    <source>
        <dbReference type="Proteomes" id="UP000473885"/>
    </source>
</evidence>
<evidence type="ECO:0000313" key="2">
    <source>
        <dbReference type="EMBL" id="NEZ47879.1"/>
    </source>
</evidence>
<keyword evidence="1" id="KW-0812">Transmembrane</keyword>
<gene>
    <name evidence="2" type="ORF">FDF74_11870</name>
</gene>
<feature type="transmembrane region" description="Helical" evidence="1">
    <location>
        <begin position="224"/>
        <end position="244"/>
    </location>
</feature>
<accession>A0A6M0RE09</accession>
<protein>
    <submittedName>
        <fullName evidence="2">DUF2232 domain-containing protein</fullName>
    </submittedName>
</protein>
<keyword evidence="1" id="KW-1133">Transmembrane helix</keyword>
<dbReference type="Proteomes" id="UP000473885">
    <property type="component" value="Unassembled WGS sequence"/>
</dbReference>
<feature type="transmembrane region" description="Helical" evidence="1">
    <location>
        <begin position="256"/>
        <end position="279"/>
    </location>
</feature>
<dbReference type="RefSeq" id="WP_163249770.1">
    <property type="nucleotide sequence ID" value="NZ_SXDP01000014.1"/>
</dbReference>
<reference evidence="2 3" key="1">
    <citation type="submission" date="2019-04" db="EMBL/GenBank/DDBJ databases">
        <title>Genome sequencing of Clostridium botulinum Groups I-IV and Clostridium butyricum.</title>
        <authorList>
            <person name="Brunt J."/>
            <person name="Van Vliet A.H.M."/>
            <person name="Stringer S.C."/>
            <person name="Carter A.T."/>
            <person name="Peck M.W."/>
        </authorList>
    </citation>
    <scope>NUCLEOTIDE SEQUENCE [LARGE SCALE GENOMIC DNA]</scope>
    <source>
        <strain evidence="2 3">IFR 18/094</strain>
    </source>
</reference>
<feature type="transmembrane region" description="Helical" evidence="1">
    <location>
        <begin position="291"/>
        <end position="316"/>
    </location>
</feature>
<evidence type="ECO:0000256" key="1">
    <source>
        <dbReference type="SAM" id="Phobius"/>
    </source>
</evidence>
<feature type="transmembrane region" description="Helical" evidence="1">
    <location>
        <begin position="12"/>
        <end position="42"/>
    </location>
</feature>
<dbReference type="PANTHER" id="PTHR37185:SF3">
    <property type="entry name" value="MEMBRANE PROTEIN"/>
    <property type="match status" value="1"/>
</dbReference>
<comment type="caution">
    <text evidence="2">The sequence shown here is derived from an EMBL/GenBank/DDBJ whole genome shotgun (WGS) entry which is preliminary data.</text>
</comment>
<organism evidence="2 3">
    <name type="scientific">Clostridium niameyense</name>
    <dbReference type="NCBI Taxonomy" id="1622073"/>
    <lineage>
        <taxon>Bacteria</taxon>
        <taxon>Bacillati</taxon>
        <taxon>Bacillota</taxon>
        <taxon>Clostridia</taxon>
        <taxon>Eubacteriales</taxon>
        <taxon>Clostridiaceae</taxon>
        <taxon>Clostridium</taxon>
    </lineage>
</organism>
<proteinExistence type="predicted"/>
<feature type="transmembrane region" description="Helical" evidence="1">
    <location>
        <begin position="76"/>
        <end position="94"/>
    </location>
</feature>
<dbReference type="AlphaFoldDB" id="A0A6M0RE09"/>
<keyword evidence="1" id="KW-0472">Membrane</keyword>
<keyword evidence="3" id="KW-1185">Reference proteome</keyword>
<dbReference type="EMBL" id="SXDP01000014">
    <property type="protein sequence ID" value="NEZ47879.1"/>
    <property type="molecule type" value="Genomic_DNA"/>
</dbReference>
<dbReference type="PANTHER" id="PTHR37185">
    <property type="entry name" value="MEMBRANE PROTEIN"/>
    <property type="match status" value="1"/>
</dbReference>
<sequence length="334" mass="37678">MYNRQGKTKSLVEAGLTVALMVVLVLANLYIPVFGTIVSFILPIPITVLYLRQDCKNTILSIVCTGVIVSLLNNPLIGISTTISFGIMGIVLGYCIKKDKSFLTTIIYLAIGFLISTIIKFSMYFLFVDRRGIMAFINDYIKVLNETMDMYKQIYTKAGVPQEKIQYLEKSMAIFKPEYIVKFIPGVLIVASFISGFLNYIITKAILNKLGYKNIKSPIPFSKIYINVRLAAILSIILLIGILLNRKNLSIGDYLMVSSQIILQILFIIDGLSVAIYYLRNKFNISKGLLFVIILFTMFSNLSIIYIFIGLLDIVIDFRKLDPYRLNNNKNGGL</sequence>
<feature type="transmembrane region" description="Helical" evidence="1">
    <location>
        <begin position="106"/>
        <end position="127"/>
    </location>
</feature>
<dbReference type="InterPro" id="IPR018710">
    <property type="entry name" value="DUF2232"/>
</dbReference>